<evidence type="ECO:0000313" key="2">
    <source>
        <dbReference type="EMBL" id="ETN79650.1"/>
    </source>
</evidence>
<proteinExistence type="predicted"/>
<dbReference type="AlphaFoldDB" id="W2TC67"/>
<sequence length="83" mass="8817">MAAKLLNTHSIIKPILLAIGDTPSAGQHSVPQQTSLCLLQAQLAQIGPRDKNSLPPHPPPPRPPKPPPPRLGSDGVINNMKNK</sequence>
<reference evidence="3" key="1">
    <citation type="journal article" date="2014" name="Nat. Genet.">
        <title>Genome of the human hookworm Necator americanus.</title>
        <authorList>
            <person name="Tang Y.T."/>
            <person name="Gao X."/>
            <person name="Rosa B.A."/>
            <person name="Abubucker S."/>
            <person name="Hallsworth-Pepin K."/>
            <person name="Martin J."/>
            <person name="Tyagi R."/>
            <person name="Heizer E."/>
            <person name="Zhang X."/>
            <person name="Bhonagiri-Palsikar V."/>
            <person name="Minx P."/>
            <person name="Warren W.C."/>
            <person name="Wang Q."/>
            <person name="Zhan B."/>
            <person name="Hotez P.J."/>
            <person name="Sternberg P.W."/>
            <person name="Dougall A."/>
            <person name="Gaze S.T."/>
            <person name="Mulvenna J."/>
            <person name="Sotillo J."/>
            <person name="Ranganathan S."/>
            <person name="Rabelo E.M."/>
            <person name="Wilson R.K."/>
            <person name="Felgner P.L."/>
            <person name="Bethony J."/>
            <person name="Hawdon J.M."/>
            <person name="Gasser R.B."/>
            <person name="Loukas A."/>
            <person name="Mitreva M."/>
        </authorList>
    </citation>
    <scope>NUCLEOTIDE SEQUENCE [LARGE SCALE GENOMIC DNA]</scope>
</reference>
<keyword evidence="3" id="KW-1185">Reference proteome</keyword>
<accession>W2TC67</accession>
<organism evidence="2 3">
    <name type="scientific">Necator americanus</name>
    <name type="common">Human hookworm</name>
    <dbReference type="NCBI Taxonomy" id="51031"/>
    <lineage>
        <taxon>Eukaryota</taxon>
        <taxon>Metazoa</taxon>
        <taxon>Ecdysozoa</taxon>
        <taxon>Nematoda</taxon>
        <taxon>Chromadorea</taxon>
        <taxon>Rhabditida</taxon>
        <taxon>Rhabditina</taxon>
        <taxon>Rhabditomorpha</taxon>
        <taxon>Strongyloidea</taxon>
        <taxon>Ancylostomatidae</taxon>
        <taxon>Bunostominae</taxon>
        <taxon>Necator</taxon>
    </lineage>
</organism>
<feature type="region of interest" description="Disordered" evidence="1">
    <location>
        <begin position="45"/>
        <end position="83"/>
    </location>
</feature>
<gene>
    <name evidence="2" type="ORF">NECAME_09696</name>
</gene>
<name>W2TC67_NECAM</name>
<dbReference type="Proteomes" id="UP000053676">
    <property type="component" value="Unassembled WGS sequence"/>
</dbReference>
<feature type="compositionally biased region" description="Pro residues" evidence="1">
    <location>
        <begin position="55"/>
        <end position="70"/>
    </location>
</feature>
<dbReference type="EMBL" id="KI659392">
    <property type="protein sequence ID" value="ETN79650.1"/>
    <property type="molecule type" value="Genomic_DNA"/>
</dbReference>
<protein>
    <submittedName>
        <fullName evidence="2">Uncharacterized protein</fullName>
    </submittedName>
</protein>
<dbReference type="KEGG" id="nai:NECAME_09696"/>
<evidence type="ECO:0000313" key="3">
    <source>
        <dbReference type="Proteomes" id="UP000053676"/>
    </source>
</evidence>
<evidence type="ECO:0000256" key="1">
    <source>
        <dbReference type="SAM" id="MobiDB-lite"/>
    </source>
</evidence>